<feature type="transmembrane region" description="Helical" evidence="1">
    <location>
        <begin position="12"/>
        <end position="32"/>
    </location>
</feature>
<keyword evidence="3" id="KW-1185">Reference proteome</keyword>
<protein>
    <submittedName>
        <fullName evidence="2">Uncharacterized protein</fullName>
    </submittedName>
</protein>
<organism evidence="2 3">
    <name type="scientific">Pseudoalteromonas luteoviolacea DSM 6061</name>
    <dbReference type="NCBI Taxonomy" id="1365250"/>
    <lineage>
        <taxon>Bacteria</taxon>
        <taxon>Pseudomonadati</taxon>
        <taxon>Pseudomonadota</taxon>
        <taxon>Gammaproteobacteria</taxon>
        <taxon>Alteromonadales</taxon>
        <taxon>Pseudoalteromonadaceae</taxon>
        <taxon>Pseudoalteromonas</taxon>
    </lineage>
</organism>
<sequence>MQEHNKISLSLASKAPVAIIGCCIGFIILALVSPFNASNVVLAIGVGVLSASLLLAYWHGRGGSFFILGLAAPMLSILFSELPDFWSLVWVINGFFCGFAVLLWLFKVKNR</sequence>
<accession>A0A166VI92</accession>
<proteinExistence type="predicted"/>
<evidence type="ECO:0000256" key="1">
    <source>
        <dbReference type="SAM" id="Phobius"/>
    </source>
</evidence>
<dbReference type="AlphaFoldDB" id="A0A166VI92"/>
<keyword evidence="1" id="KW-1133">Transmembrane helix</keyword>
<keyword evidence="1" id="KW-0812">Transmembrane</keyword>
<dbReference type="RefSeq" id="WP_063365789.1">
    <property type="nucleotide sequence ID" value="NZ_AQHB01000016.1"/>
</dbReference>
<evidence type="ECO:0000313" key="2">
    <source>
        <dbReference type="EMBL" id="KZN32905.1"/>
    </source>
</evidence>
<dbReference type="PATRIC" id="fig|1365250.3.peg.3933"/>
<keyword evidence="1" id="KW-0472">Membrane</keyword>
<reference evidence="2 3" key="1">
    <citation type="submission" date="2013-07" db="EMBL/GenBank/DDBJ databases">
        <title>Comparative Genomic and Metabolomic Analysis of Twelve Strains of Pseudoalteromonas luteoviolacea.</title>
        <authorList>
            <person name="Vynne N.G."/>
            <person name="Mansson M."/>
            <person name="Gram L."/>
        </authorList>
    </citation>
    <scope>NUCLEOTIDE SEQUENCE [LARGE SCALE GENOMIC DNA]</scope>
    <source>
        <strain evidence="2 3">DSM 6061</strain>
    </source>
</reference>
<comment type="caution">
    <text evidence="2">The sequence shown here is derived from an EMBL/GenBank/DDBJ whole genome shotgun (WGS) entry which is preliminary data.</text>
</comment>
<evidence type="ECO:0000313" key="3">
    <source>
        <dbReference type="Proteomes" id="UP000076643"/>
    </source>
</evidence>
<feature type="transmembrane region" description="Helical" evidence="1">
    <location>
        <begin position="65"/>
        <end position="82"/>
    </location>
</feature>
<gene>
    <name evidence="2" type="ORF">N475_20510</name>
</gene>
<feature type="transmembrane region" description="Helical" evidence="1">
    <location>
        <begin position="88"/>
        <end position="106"/>
    </location>
</feature>
<dbReference type="Proteomes" id="UP000076643">
    <property type="component" value="Unassembled WGS sequence"/>
</dbReference>
<name>A0A166VI92_9GAMM</name>
<feature type="transmembrane region" description="Helical" evidence="1">
    <location>
        <begin position="38"/>
        <end position="58"/>
    </location>
</feature>
<dbReference type="EMBL" id="AUYB01000126">
    <property type="protein sequence ID" value="KZN32905.1"/>
    <property type="molecule type" value="Genomic_DNA"/>
</dbReference>